<evidence type="ECO:0000313" key="3">
    <source>
        <dbReference type="Proteomes" id="UP001596442"/>
    </source>
</evidence>
<accession>A0ABD5SAT6</accession>
<feature type="domain" description="Cupin type-2" evidence="1">
    <location>
        <begin position="40"/>
        <end position="91"/>
    </location>
</feature>
<dbReference type="InterPro" id="IPR014710">
    <property type="entry name" value="RmlC-like_jellyroll"/>
</dbReference>
<comment type="caution">
    <text evidence="2">The sequence shown here is derived from an EMBL/GenBank/DDBJ whole genome shotgun (WGS) entry which is preliminary data.</text>
</comment>
<dbReference type="InterPro" id="IPR011051">
    <property type="entry name" value="RmlC_Cupin_sf"/>
</dbReference>
<evidence type="ECO:0000259" key="1">
    <source>
        <dbReference type="Pfam" id="PF07883"/>
    </source>
</evidence>
<dbReference type="RefSeq" id="WP_379780386.1">
    <property type="nucleotide sequence ID" value="NZ_JBHSWW010000062.1"/>
</dbReference>
<dbReference type="SUPFAM" id="SSF51182">
    <property type="entry name" value="RmlC-like cupins"/>
    <property type="match status" value="1"/>
</dbReference>
<sequence>MGYDEVTYTEVEPRAPGMYFLRDALGSESLGVTVVEADDGWDGLEHDHADGDHEEVYLLLEGSASLTVDGETIELAAGDAVRVDPESTRTLTFDADGSRMVIAGAP</sequence>
<dbReference type="AlphaFoldDB" id="A0ABD5SAT6"/>
<dbReference type="Pfam" id="PF07883">
    <property type="entry name" value="Cupin_2"/>
    <property type="match status" value="1"/>
</dbReference>
<proteinExistence type="predicted"/>
<reference evidence="2 3" key="1">
    <citation type="journal article" date="2019" name="Int. J. Syst. Evol. Microbiol.">
        <title>The Global Catalogue of Microorganisms (GCM) 10K type strain sequencing project: providing services to taxonomists for standard genome sequencing and annotation.</title>
        <authorList>
            <consortium name="The Broad Institute Genomics Platform"/>
            <consortium name="The Broad Institute Genome Sequencing Center for Infectious Disease"/>
            <person name="Wu L."/>
            <person name="Ma J."/>
        </authorList>
    </citation>
    <scope>NUCLEOTIDE SEQUENCE [LARGE SCALE GENOMIC DNA]</scope>
    <source>
        <strain evidence="2 3">CGMCC 1.3239</strain>
    </source>
</reference>
<dbReference type="Proteomes" id="UP001596442">
    <property type="component" value="Unassembled WGS sequence"/>
</dbReference>
<keyword evidence="3" id="KW-1185">Reference proteome</keyword>
<gene>
    <name evidence="2" type="ORF">ACFQEU_06360</name>
</gene>
<organism evidence="2 3">
    <name type="scientific">Halorubrum tibetense</name>
    <dbReference type="NCBI Taxonomy" id="175631"/>
    <lineage>
        <taxon>Archaea</taxon>
        <taxon>Methanobacteriati</taxon>
        <taxon>Methanobacteriota</taxon>
        <taxon>Stenosarchaea group</taxon>
        <taxon>Halobacteria</taxon>
        <taxon>Halobacteriales</taxon>
        <taxon>Haloferacaceae</taxon>
        <taxon>Halorubrum</taxon>
    </lineage>
</organism>
<dbReference type="EMBL" id="JBHSWW010000062">
    <property type="protein sequence ID" value="MFC6753087.1"/>
    <property type="molecule type" value="Genomic_DNA"/>
</dbReference>
<name>A0ABD5SAT6_9EURY</name>
<dbReference type="Gene3D" id="2.60.120.10">
    <property type="entry name" value="Jelly Rolls"/>
    <property type="match status" value="1"/>
</dbReference>
<evidence type="ECO:0000313" key="2">
    <source>
        <dbReference type="EMBL" id="MFC6753087.1"/>
    </source>
</evidence>
<protein>
    <submittedName>
        <fullName evidence="2">Cupin domain-containing protein</fullName>
    </submittedName>
</protein>
<dbReference type="InterPro" id="IPR013096">
    <property type="entry name" value="Cupin_2"/>
</dbReference>